<evidence type="ECO:0008006" key="4">
    <source>
        <dbReference type="Google" id="ProtNLM"/>
    </source>
</evidence>
<dbReference type="Proteomes" id="UP000293874">
    <property type="component" value="Unassembled WGS sequence"/>
</dbReference>
<reference evidence="2 3" key="1">
    <citation type="submission" date="2019-02" db="EMBL/GenBank/DDBJ databases">
        <title>Genomic Encyclopedia of Type Strains, Phase IV (KMG-IV): sequencing the most valuable type-strain genomes for metagenomic binning, comparative biology and taxonomic classification.</title>
        <authorList>
            <person name="Goeker M."/>
        </authorList>
    </citation>
    <scope>NUCLEOTIDE SEQUENCE [LARGE SCALE GENOMIC DNA]</scope>
    <source>
        <strain evidence="2 3">DSM 18116</strain>
    </source>
</reference>
<dbReference type="EMBL" id="SGXA01000003">
    <property type="protein sequence ID" value="RZS69311.1"/>
    <property type="molecule type" value="Genomic_DNA"/>
</dbReference>
<gene>
    <name evidence="2" type="ORF">EV199_5148</name>
</gene>
<feature type="transmembrane region" description="Helical" evidence="1">
    <location>
        <begin position="31"/>
        <end position="51"/>
    </location>
</feature>
<protein>
    <recommendedName>
        <fullName evidence="4">SPW repeat-containing protein</fullName>
    </recommendedName>
</protein>
<feature type="transmembrane region" description="Helical" evidence="1">
    <location>
        <begin position="63"/>
        <end position="83"/>
    </location>
</feature>
<name>A0A4Q7MLN4_9BACT</name>
<evidence type="ECO:0000313" key="2">
    <source>
        <dbReference type="EMBL" id="RZS69311.1"/>
    </source>
</evidence>
<proteinExistence type="predicted"/>
<accession>A0A4Q7MLN4</accession>
<evidence type="ECO:0000313" key="3">
    <source>
        <dbReference type="Proteomes" id="UP000293874"/>
    </source>
</evidence>
<evidence type="ECO:0000256" key="1">
    <source>
        <dbReference type="SAM" id="Phobius"/>
    </source>
</evidence>
<comment type="caution">
    <text evidence="2">The sequence shown here is derived from an EMBL/GenBank/DDBJ whole genome shotgun (WGS) entry which is preliminary data.</text>
</comment>
<organism evidence="2 3">
    <name type="scientific">Pseudobacter ginsenosidimutans</name>
    <dbReference type="NCBI Taxonomy" id="661488"/>
    <lineage>
        <taxon>Bacteria</taxon>
        <taxon>Pseudomonadati</taxon>
        <taxon>Bacteroidota</taxon>
        <taxon>Chitinophagia</taxon>
        <taxon>Chitinophagales</taxon>
        <taxon>Chitinophagaceae</taxon>
        <taxon>Pseudobacter</taxon>
    </lineage>
</organism>
<sequence>MVNAISSGATGLLLALFPGMAAGIFGVSDTVYFVEAGVFLVLFAAFVLYVATRKPISLRSVMLVTSLDLLWVLGSIVAAFLLAGTVSTIGIVLIIAVAAWVALMALLQFKGTYAAKAGI</sequence>
<feature type="transmembrane region" description="Helical" evidence="1">
    <location>
        <begin position="89"/>
        <end position="107"/>
    </location>
</feature>
<dbReference type="AlphaFoldDB" id="A0A4Q7MLN4"/>
<keyword evidence="3" id="KW-1185">Reference proteome</keyword>
<keyword evidence="1" id="KW-1133">Transmembrane helix</keyword>
<keyword evidence="1" id="KW-0472">Membrane</keyword>
<keyword evidence="1" id="KW-0812">Transmembrane</keyword>